<evidence type="ECO:0000256" key="5">
    <source>
        <dbReference type="ARBA" id="ARBA00022679"/>
    </source>
</evidence>
<comment type="caution">
    <text evidence="13">The sequence shown here is derived from an EMBL/GenBank/DDBJ whole genome shotgun (WGS) entry which is preliminary data.</text>
</comment>
<keyword evidence="4 7" id="KW-0597">Phosphoprotein</keyword>
<dbReference type="Pfam" id="PF00672">
    <property type="entry name" value="HAMP"/>
    <property type="match status" value="1"/>
</dbReference>
<dbReference type="CDD" id="cd00082">
    <property type="entry name" value="HisKA"/>
    <property type="match status" value="1"/>
</dbReference>
<reference evidence="14" key="1">
    <citation type="journal article" date="2019" name="Int. J. Syst. Evol. Microbiol.">
        <title>The Global Catalogue of Microorganisms (GCM) 10K type strain sequencing project: providing services to taxonomists for standard genome sequencing and annotation.</title>
        <authorList>
            <consortium name="The Broad Institute Genomics Platform"/>
            <consortium name="The Broad Institute Genome Sequencing Center for Infectious Disease"/>
            <person name="Wu L."/>
            <person name="Ma J."/>
        </authorList>
    </citation>
    <scope>NUCLEOTIDE SEQUENCE [LARGE SCALE GENOMIC DNA]</scope>
    <source>
        <strain evidence="14">CGMCC 1.13587</strain>
    </source>
</reference>
<sequence length="666" mass="74299">MRAGSRSLLFALGSRWRHAGLPQGHKAVMDGRTRSFPVRLWRRASLMQRLGFIALAPTLITAMLLVTILTRHQLATLRVMARSNADAIATQAASISTDPLRNLQRRELVRIAQSTGGLPHVVHVQIRAVDGEILADDREAGKAQTQDNLTVVRDVVDRDQPQRPTLGSVLVELNLSEAIAAQRSSLRIAIITLVASLLVAAVIGWQAAHWIGSPLRHLARAVHQLGRNERQVEVEITDQTEIGELQRGFNAAAAALFDMHRSMEQEIEQATLELAHKNAALEAASVAKARFLAAASHDLRQPLYALTLFSSALAVDEYDPVRLDRIAHIQECVQALDHLFSELLDLSRLETGAMQVEISEFPLDQVFDEVSRNFRMIAEQHNLRLIVRTTRQWVRCDCSMLARILNNLVSNALRYTKEGGVLVGARRGPAGTLRVDVWDTGVGIDTEHQLRIFDEFYRVEPHGGHDYDDGQRRGLGLGLATVQRLTDLLDIRMQLKSRPRRGSVFSFLLPKVPPQHVPDCRIEDPPLDVSGMRVLVIDDEPAILSGIRYLLRSWGCEVVVAEDRAQALEAASEWILPPDIVISDLRLREGESGLDVLAALDHHYYNDKEENNGEQPFARLLITGETRSDRLREIMAAKITVLYKPVSPEQLREAMMAVWTSARSAV</sequence>
<dbReference type="GO" id="GO:0005524">
    <property type="term" value="F:ATP binding"/>
    <property type="evidence" value="ECO:0007669"/>
    <property type="project" value="UniProtKB-KW"/>
</dbReference>
<dbReference type="SMART" id="SM00304">
    <property type="entry name" value="HAMP"/>
    <property type="match status" value="1"/>
</dbReference>
<dbReference type="SUPFAM" id="SSF158472">
    <property type="entry name" value="HAMP domain-like"/>
    <property type="match status" value="1"/>
</dbReference>
<dbReference type="InterPro" id="IPR003661">
    <property type="entry name" value="HisK_dim/P_dom"/>
</dbReference>
<feature type="domain" description="Histidine kinase" evidence="10">
    <location>
        <begin position="294"/>
        <end position="513"/>
    </location>
</feature>
<protein>
    <recommendedName>
        <fullName evidence="3">histidine kinase</fullName>
        <ecNumber evidence="3">2.7.13.3</ecNumber>
    </recommendedName>
</protein>
<proteinExistence type="predicted"/>
<keyword evidence="5" id="KW-0808">Transferase</keyword>
<dbReference type="Gene3D" id="1.10.287.130">
    <property type="match status" value="1"/>
</dbReference>
<dbReference type="Proteomes" id="UP001596111">
    <property type="component" value="Unassembled WGS sequence"/>
</dbReference>
<comment type="subcellular location">
    <subcellularLocation>
        <location evidence="2">Membrane</location>
    </subcellularLocation>
</comment>
<dbReference type="InterPro" id="IPR003594">
    <property type="entry name" value="HATPase_dom"/>
</dbReference>
<dbReference type="PANTHER" id="PTHR43047">
    <property type="entry name" value="TWO-COMPONENT HISTIDINE PROTEIN KINASE"/>
    <property type="match status" value="1"/>
</dbReference>
<evidence type="ECO:0000256" key="2">
    <source>
        <dbReference type="ARBA" id="ARBA00004370"/>
    </source>
</evidence>
<evidence type="ECO:0000259" key="10">
    <source>
        <dbReference type="PROSITE" id="PS50109"/>
    </source>
</evidence>
<dbReference type="InterPro" id="IPR001789">
    <property type="entry name" value="Sig_transdc_resp-reg_receiver"/>
</dbReference>
<evidence type="ECO:0000256" key="3">
    <source>
        <dbReference type="ARBA" id="ARBA00012438"/>
    </source>
</evidence>
<dbReference type="EC" id="2.7.13.3" evidence="3"/>
<keyword evidence="9" id="KW-1133">Transmembrane helix</keyword>
<comment type="catalytic activity">
    <reaction evidence="1">
        <text>ATP + protein L-histidine = ADP + protein N-phospho-L-histidine.</text>
        <dbReference type="EC" id="2.7.13.3"/>
    </reaction>
</comment>
<name>A0ABW0SXW6_9GAMM</name>
<dbReference type="PROSITE" id="PS50109">
    <property type="entry name" value="HIS_KIN"/>
    <property type="match status" value="1"/>
</dbReference>
<dbReference type="PANTHER" id="PTHR43047:SF9">
    <property type="entry name" value="HISTIDINE KINASE"/>
    <property type="match status" value="1"/>
</dbReference>
<evidence type="ECO:0000313" key="14">
    <source>
        <dbReference type="Proteomes" id="UP001596111"/>
    </source>
</evidence>
<dbReference type="InterPro" id="IPR036890">
    <property type="entry name" value="HATPase_C_sf"/>
</dbReference>
<feature type="transmembrane region" description="Helical" evidence="9">
    <location>
        <begin position="188"/>
        <end position="208"/>
    </location>
</feature>
<dbReference type="Pfam" id="PF00072">
    <property type="entry name" value="Response_reg"/>
    <property type="match status" value="1"/>
</dbReference>
<evidence type="ECO:0000256" key="6">
    <source>
        <dbReference type="ARBA" id="ARBA00022777"/>
    </source>
</evidence>
<dbReference type="CDD" id="cd06225">
    <property type="entry name" value="HAMP"/>
    <property type="match status" value="1"/>
</dbReference>
<dbReference type="SUPFAM" id="SSF55874">
    <property type="entry name" value="ATPase domain of HSP90 chaperone/DNA topoisomerase II/histidine kinase"/>
    <property type="match status" value="1"/>
</dbReference>
<evidence type="ECO:0000256" key="8">
    <source>
        <dbReference type="SAM" id="Coils"/>
    </source>
</evidence>
<keyword evidence="14" id="KW-1185">Reference proteome</keyword>
<feature type="domain" description="Response regulatory" evidence="11">
    <location>
        <begin position="533"/>
        <end position="659"/>
    </location>
</feature>
<evidence type="ECO:0000259" key="11">
    <source>
        <dbReference type="PROSITE" id="PS50110"/>
    </source>
</evidence>
<evidence type="ECO:0000256" key="7">
    <source>
        <dbReference type="PROSITE-ProRule" id="PRU00169"/>
    </source>
</evidence>
<dbReference type="PROSITE" id="PS50110">
    <property type="entry name" value="RESPONSE_REGULATORY"/>
    <property type="match status" value="1"/>
</dbReference>
<gene>
    <name evidence="13" type="ORF">ACFPPB_12380</name>
</gene>
<dbReference type="SMART" id="SM00388">
    <property type="entry name" value="HisKA"/>
    <property type="match status" value="1"/>
</dbReference>
<accession>A0ABW0SXW6</accession>
<dbReference type="PRINTS" id="PR00344">
    <property type="entry name" value="BCTRLSENSOR"/>
</dbReference>
<dbReference type="Gene3D" id="3.30.565.10">
    <property type="entry name" value="Histidine kinase-like ATPase, C-terminal domain"/>
    <property type="match status" value="1"/>
</dbReference>
<evidence type="ECO:0000256" key="4">
    <source>
        <dbReference type="ARBA" id="ARBA00022553"/>
    </source>
</evidence>
<keyword evidence="13" id="KW-0067">ATP-binding</keyword>
<dbReference type="InterPro" id="IPR003660">
    <property type="entry name" value="HAMP_dom"/>
</dbReference>
<dbReference type="SUPFAM" id="SSF52172">
    <property type="entry name" value="CheY-like"/>
    <property type="match status" value="1"/>
</dbReference>
<evidence type="ECO:0000256" key="1">
    <source>
        <dbReference type="ARBA" id="ARBA00000085"/>
    </source>
</evidence>
<feature type="coiled-coil region" evidence="8">
    <location>
        <begin position="253"/>
        <end position="280"/>
    </location>
</feature>
<dbReference type="SMART" id="SM00387">
    <property type="entry name" value="HATPase_c"/>
    <property type="match status" value="1"/>
</dbReference>
<feature type="transmembrane region" description="Helical" evidence="9">
    <location>
        <begin position="46"/>
        <end position="70"/>
    </location>
</feature>
<dbReference type="Pfam" id="PF02518">
    <property type="entry name" value="HATPase_c"/>
    <property type="match status" value="1"/>
</dbReference>
<dbReference type="EMBL" id="JBHSNG010000012">
    <property type="protein sequence ID" value="MFC5581911.1"/>
    <property type="molecule type" value="Genomic_DNA"/>
</dbReference>
<keyword evidence="13" id="KW-0547">Nucleotide-binding</keyword>
<dbReference type="SUPFAM" id="SSF47384">
    <property type="entry name" value="Homodimeric domain of signal transducing histidine kinase"/>
    <property type="match status" value="1"/>
</dbReference>
<dbReference type="Gene3D" id="6.10.340.10">
    <property type="match status" value="1"/>
</dbReference>
<dbReference type="Pfam" id="PF00512">
    <property type="entry name" value="HisKA"/>
    <property type="match status" value="1"/>
</dbReference>
<dbReference type="SMART" id="SM00448">
    <property type="entry name" value="REC"/>
    <property type="match status" value="1"/>
</dbReference>
<dbReference type="InterPro" id="IPR036097">
    <property type="entry name" value="HisK_dim/P_sf"/>
</dbReference>
<keyword evidence="9" id="KW-0812">Transmembrane</keyword>
<dbReference type="CDD" id="cd00156">
    <property type="entry name" value="REC"/>
    <property type="match status" value="1"/>
</dbReference>
<dbReference type="InterPro" id="IPR004358">
    <property type="entry name" value="Sig_transdc_His_kin-like_C"/>
</dbReference>
<dbReference type="RefSeq" id="WP_377327489.1">
    <property type="nucleotide sequence ID" value="NZ_JBHSNG010000012.1"/>
</dbReference>
<dbReference type="InterPro" id="IPR011006">
    <property type="entry name" value="CheY-like_superfamily"/>
</dbReference>
<evidence type="ECO:0000313" key="13">
    <source>
        <dbReference type="EMBL" id="MFC5581911.1"/>
    </source>
</evidence>
<dbReference type="Gene3D" id="3.40.50.2300">
    <property type="match status" value="1"/>
</dbReference>
<keyword evidence="9" id="KW-0472">Membrane</keyword>
<feature type="domain" description="HAMP" evidence="12">
    <location>
        <begin position="209"/>
        <end position="261"/>
    </location>
</feature>
<feature type="modified residue" description="4-aspartylphosphate" evidence="7">
    <location>
        <position position="584"/>
    </location>
</feature>
<dbReference type="InterPro" id="IPR005467">
    <property type="entry name" value="His_kinase_dom"/>
</dbReference>
<keyword evidence="8" id="KW-0175">Coiled coil</keyword>
<organism evidence="13 14">
    <name type="scientific">Rhodanobacter terrae</name>
    <dbReference type="NCBI Taxonomy" id="418647"/>
    <lineage>
        <taxon>Bacteria</taxon>
        <taxon>Pseudomonadati</taxon>
        <taxon>Pseudomonadota</taxon>
        <taxon>Gammaproteobacteria</taxon>
        <taxon>Lysobacterales</taxon>
        <taxon>Rhodanobacteraceae</taxon>
        <taxon>Rhodanobacter</taxon>
    </lineage>
</organism>
<keyword evidence="6" id="KW-0418">Kinase</keyword>
<evidence type="ECO:0000256" key="9">
    <source>
        <dbReference type="SAM" id="Phobius"/>
    </source>
</evidence>
<dbReference type="PROSITE" id="PS50885">
    <property type="entry name" value="HAMP"/>
    <property type="match status" value="1"/>
</dbReference>
<evidence type="ECO:0000259" key="12">
    <source>
        <dbReference type="PROSITE" id="PS50885"/>
    </source>
</evidence>